<dbReference type="RefSeq" id="WP_029054600.1">
    <property type="nucleotide sequence ID" value="NZ_CP015108.1"/>
</dbReference>
<accession>A0ABN4YNB8</accession>
<sequence length="263" mass="29051">MADNNNPKTESHDPGRRNFLKNTGLVVGGVAGGSLLGGLFTNQMKSDDGKKGKNEETAKVDPSHARVFFGRFEDFIVLATATELIFPEDDNGPGAIGLDVPYFIDKQLAGTWGINGDDYRQAPFTNLEGLKKIEKADEKVNHSRANRGKIFLEGLRLMNAESMKRFDASFDQATEEQQHEIMGDLAAGKLDMKSIPSDAFFALLKQATLEGAFSDPLYGGNKNMDGWRMKEFAGARPSYADVIESEEFVKLDPISLTDYQRKK</sequence>
<evidence type="ECO:0000313" key="2">
    <source>
        <dbReference type="Proteomes" id="UP000192486"/>
    </source>
</evidence>
<dbReference type="InterPro" id="IPR019546">
    <property type="entry name" value="TAT_signal_bac_arc"/>
</dbReference>
<dbReference type="NCBIfam" id="TIGR01409">
    <property type="entry name" value="TAT_signal_seq"/>
    <property type="match status" value="1"/>
</dbReference>
<dbReference type="InterPro" id="IPR006311">
    <property type="entry name" value="TAT_signal"/>
</dbReference>
<evidence type="ECO:0000313" key="1">
    <source>
        <dbReference type="EMBL" id="ARF12799.1"/>
    </source>
</evidence>
<dbReference type="EMBL" id="CP015108">
    <property type="protein sequence ID" value="ARF12799.1"/>
    <property type="molecule type" value="Genomic_DNA"/>
</dbReference>
<reference evidence="1 2" key="1">
    <citation type="submission" date="2016-04" db="EMBL/GenBank/DDBJ databases">
        <title>Comparative Genomics and Epigenetics of Sporosarcina ureae.</title>
        <authorList>
            <person name="Oliver A.S."/>
            <person name="Cooper K.K."/>
        </authorList>
    </citation>
    <scope>NUCLEOTIDE SEQUENCE [LARGE SCALE GENOMIC DNA]</scope>
    <source>
        <strain evidence="1 2">S204</strain>
    </source>
</reference>
<dbReference type="PROSITE" id="PS51318">
    <property type="entry name" value="TAT"/>
    <property type="match status" value="1"/>
</dbReference>
<evidence type="ECO:0008006" key="3">
    <source>
        <dbReference type="Google" id="ProtNLM"/>
    </source>
</evidence>
<name>A0ABN4YNB8_SPOUR</name>
<gene>
    <name evidence="1" type="ORF">SporoS204_00600</name>
</gene>
<dbReference type="Pfam" id="PF13618">
    <property type="entry name" value="Gluconate_2-dh3"/>
    <property type="match status" value="1"/>
</dbReference>
<proteinExistence type="predicted"/>
<dbReference type="InterPro" id="IPR027056">
    <property type="entry name" value="Gluconate_2DH_su3"/>
</dbReference>
<organism evidence="1 2">
    <name type="scientific">Sporosarcina ureae</name>
    <dbReference type="NCBI Taxonomy" id="1571"/>
    <lineage>
        <taxon>Bacteria</taxon>
        <taxon>Bacillati</taxon>
        <taxon>Bacillota</taxon>
        <taxon>Bacilli</taxon>
        <taxon>Bacillales</taxon>
        <taxon>Caryophanaceae</taxon>
        <taxon>Sporosarcina</taxon>
    </lineage>
</organism>
<protein>
    <recommendedName>
        <fullName evidence="3">Dehydrogenase</fullName>
    </recommendedName>
</protein>
<dbReference type="Proteomes" id="UP000192486">
    <property type="component" value="Chromosome"/>
</dbReference>
<keyword evidence="2" id="KW-1185">Reference proteome</keyword>